<sequence>MKSRLLQIVLLVLPFLNPSFGFAADTPPEPVPFAAPPPVGIPIDGGLLGLFLVAVVFGGFVVMKNIRDKKRSTI</sequence>
<organism evidence="3 4">
    <name type="scientific">Flavobacterium chuncheonense</name>
    <dbReference type="NCBI Taxonomy" id="2026653"/>
    <lineage>
        <taxon>Bacteria</taxon>
        <taxon>Pseudomonadati</taxon>
        <taxon>Bacteroidota</taxon>
        <taxon>Flavobacteriia</taxon>
        <taxon>Flavobacteriales</taxon>
        <taxon>Flavobacteriaceae</taxon>
        <taxon>Flavobacterium</taxon>
    </lineage>
</organism>
<evidence type="ECO:0000313" key="4">
    <source>
        <dbReference type="Proteomes" id="UP001597534"/>
    </source>
</evidence>
<keyword evidence="2" id="KW-0732">Signal</keyword>
<feature type="signal peptide" evidence="2">
    <location>
        <begin position="1"/>
        <end position="23"/>
    </location>
</feature>
<evidence type="ECO:0000256" key="2">
    <source>
        <dbReference type="SAM" id="SignalP"/>
    </source>
</evidence>
<proteinExistence type="predicted"/>
<keyword evidence="1" id="KW-0472">Membrane</keyword>
<reference evidence="4" key="1">
    <citation type="journal article" date="2019" name="Int. J. Syst. Evol. Microbiol.">
        <title>The Global Catalogue of Microorganisms (GCM) 10K type strain sequencing project: providing services to taxonomists for standard genome sequencing and annotation.</title>
        <authorList>
            <consortium name="The Broad Institute Genomics Platform"/>
            <consortium name="The Broad Institute Genome Sequencing Center for Infectious Disease"/>
            <person name="Wu L."/>
            <person name="Ma J."/>
        </authorList>
    </citation>
    <scope>NUCLEOTIDE SEQUENCE [LARGE SCALE GENOMIC DNA]</scope>
    <source>
        <strain evidence="4">KCTC 22671</strain>
    </source>
</reference>
<accession>A0ABW5YM07</accession>
<feature type="chain" id="PRO_5047109512" description="Signal peptidase" evidence="2">
    <location>
        <begin position="24"/>
        <end position="74"/>
    </location>
</feature>
<evidence type="ECO:0000313" key="3">
    <source>
        <dbReference type="EMBL" id="MFD2892055.1"/>
    </source>
</evidence>
<dbReference type="EMBL" id="JBHUPC010000013">
    <property type="protein sequence ID" value="MFD2892055.1"/>
    <property type="molecule type" value="Genomic_DNA"/>
</dbReference>
<name>A0ABW5YM07_9FLAO</name>
<dbReference type="RefSeq" id="WP_379811678.1">
    <property type="nucleotide sequence ID" value="NZ_JBHUPC010000013.1"/>
</dbReference>
<keyword evidence="1" id="KW-1133">Transmembrane helix</keyword>
<protein>
    <recommendedName>
        <fullName evidence="5">Signal peptidase</fullName>
    </recommendedName>
</protein>
<keyword evidence="4" id="KW-1185">Reference proteome</keyword>
<evidence type="ECO:0008006" key="5">
    <source>
        <dbReference type="Google" id="ProtNLM"/>
    </source>
</evidence>
<evidence type="ECO:0000256" key="1">
    <source>
        <dbReference type="SAM" id="Phobius"/>
    </source>
</evidence>
<gene>
    <name evidence="3" type="ORF">ACFS5J_08535</name>
</gene>
<dbReference type="Proteomes" id="UP001597534">
    <property type="component" value="Unassembled WGS sequence"/>
</dbReference>
<keyword evidence="1" id="KW-0812">Transmembrane</keyword>
<comment type="caution">
    <text evidence="3">The sequence shown here is derived from an EMBL/GenBank/DDBJ whole genome shotgun (WGS) entry which is preliminary data.</text>
</comment>
<feature type="transmembrane region" description="Helical" evidence="1">
    <location>
        <begin position="39"/>
        <end position="62"/>
    </location>
</feature>